<name>A0ABP0HS46_9DINO</name>
<organism evidence="1 2">
    <name type="scientific">Durusdinium trenchii</name>
    <dbReference type="NCBI Taxonomy" id="1381693"/>
    <lineage>
        <taxon>Eukaryota</taxon>
        <taxon>Sar</taxon>
        <taxon>Alveolata</taxon>
        <taxon>Dinophyceae</taxon>
        <taxon>Suessiales</taxon>
        <taxon>Symbiodiniaceae</taxon>
        <taxon>Durusdinium</taxon>
    </lineage>
</organism>
<reference evidence="1 2" key="1">
    <citation type="submission" date="2024-02" db="EMBL/GenBank/DDBJ databases">
        <authorList>
            <person name="Chen Y."/>
            <person name="Shah S."/>
            <person name="Dougan E. K."/>
            <person name="Thang M."/>
            <person name="Chan C."/>
        </authorList>
    </citation>
    <scope>NUCLEOTIDE SEQUENCE [LARGE SCALE GENOMIC DNA]</scope>
</reference>
<sequence length="616" mass="69423">MAHGLHGRIFVSIASYRDNQCQYTIQDLFSKAKHPERVIVGVCFQVSEEDTDSFLLDLDQWCGQIRCSFLLHRDAKGPCFARALIQEQLYKGEEFYFQIDSHMRFVQDWDTLCIEQLQLCESPNPILTTYGSSYSLPKSYRAGTPDCAELISNKALAILCADTFGDANQDDPFLRIKTRSCRKGFLQPPPAFFWTARFSFSRGEVVREVPYDPHLQYVFFGEEISMSVRLWTSGWDCFHPTKEIAFHLASRAHRYWFREVQTQKEQVEHEQKAKCRICGMLGTPWQHKLHQPPEAPFGLGTQRTLAAYEGFTGVDFKQLQLEPRAMLGGQSPEVFAPLWADEQREKMLLNNQLKDVESWAGKGNKSANANIAVLEAGYNVDEAANMKQLAKMRIDQLRSQLPGSPQVNLALSKAFSHLAQLEDSSGQTNAAKAAAEQAAHYLSLTKGARATAFWDASTKAAEAALRMALCDWPSAKEVLLTAVADVTDALEDQEALKVAYDIMEAIHRTHERTDDRKGLEKFHAVLKNMLEALQKQFPEPREEVPCLTAAHPPPEGEAPEALALLLERVVIVLVATGHDRDMKLIKTVFESFHVARESPPLLRLLAMLQSSGHLLR</sequence>
<keyword evidence="2" id="KW-1185">Reference proteome</keyword>
<dbReference type="PANTHER" id="PTHR34496:SF9">
    <property type="entry name" value="[SKP1-PROTEIN]-HYDROXYPROLINE N-ACETYLGLUCOSAMINYLTRANSFERASE"/>
    <property type="match status" value="1"/>
</dbReference>
<proteinExistence type="predicted"/>
<dbReference type="InterPro" id="IPR021067">
    <property type="entry name" value="Glycosyltransferase"/>
</dbReference>
<dbReference type="SUPFAM" id="SSF53448">
    <property type="entry name" value="Nucleotide-diphospho-sugar transferases"/>
    <property type="match status" value="1"/>
</dbReference>
<dbReference type="Pfam" id="PF11397">
    <property type="entry name" value="GlcNAc"/>
    <property type="match status" value="2"/>
</dbReference>
<dbReference type="EMBL" id="CAXAMN010001181">
    <property type="protein sequence ID" value="CAK8993043.1"/>
    <property type="molecule type" value="Genomic_DNA"/>
</dbReference>
<evidence type="ECO:0000313" key="1">
    <source>
        <dbReference type="EMBL" id="CAK8993043.1"/>
    </source>
</evidence>
<evidence type="ECO:0000313" key="2">
    <source>
        <dbReference type="Proteomes" id="UP001642484"/>
    </source>
</evidence>
<gene>
    <name evidence="1" type="ORF">CCMP2556_LOCUS3098</name>
</gene>
<comment type="caution">
    <text evidence="1">The sequence shown here is derived from an EMBL/GenBank/DDBJ whole genome shotgun (WGS) entry which is preliminary data.</text>
</comment>
<dbReference type="InterPro" id="IPR029044">
    <property type="entry name" value="Nucleotide-diphossugar_trans"/>
</dbReference>
<dbReference type="Proteomes" id="UP001642484">
    <property type="component" value="Unassembled WGS sequence"/>
</dbReference>
<protein>
    <submittedName>
        <fullName evidence="1">Uncharacterized protein</fullName>
    </submittedName>
</protein>
<dbReference type="PANTHER" id="PTHR34496">
    <property type="entry name" value="GLCNAC TRANSFERASE-RELATED"/>
    <property type="match status" value="1"/>
</dbReference>
<accession>A0ABP0HS46</accession>